<accession>A0A1L9UUH7</accession>
<proteinExistence type="predicted"/>
<reference evidence="3" key="1">
    <citation type="journal article" date="2017" name="Genome Biol.">
        <title>Comparative genomics reveals high biological diversity and specific adaptations in the industrially and medically important fungal genus Aspergillus.</title>
        <authorList>
            <person name="de Vries R.P."/>
            <person name="Riley R."/>
            <person name="Wiebenga A."/>
            <person name="Aguilar-Osorio G."/>
            <person name="Amillis S."/>
            <person name="Uchima C.A."/>
            <person name="Anderluh G."/>
            <person name="Asadollahi M."/>
            <person name="Askin M."/>
            <person name="Barry K."/>
            <person name="Battaglia E."/>
            <person name="Bayram O."/>
            <person name="Benocci T."/>
            <person name="Braus-Stromeyer S.A."/>
            <person name="Caldana C."/>
            <person name="Canovas D."/>
            <person name="Cerqueira G.C."/>
            <person name="Chen F."/>
            <person name="Chen W."/>
            <person name="Choi C."/>
            <person name="Clum A."/>
            <person name="Dos Santos R.A."/>
            <person name="Damasio A.R."/>
            <person name="Diallinas G."/>
            <person name="Emri T."/>
            <person name="Fekete E."/>
            <person name="Flipphi M."/>
            <person name="Freyberg S."/>
            <person name="Gallo A."/>
            <person name="Gournas C."/>
            <person name="Habgood R."/>
            <person name="Hainaut M."/>
            <person name="Harispe M.L."/>
            <person name="Henrissat B."/>
            <person name="Hilden K.S."/>
            <person name="Hope R."/>
            <person name="Hossain A."/>
            <person name="Karabika E."/>
            <person name="Karaffa L."/>
            <person name="Karanyi Z."/>
            <person name="Krasevec N."/>
            <person name="Kuo A."/>
            <person name="Kusch H."/>
            <person name="LaButti K."/>
            <person name="Lagendijk E.L."/>
            <person name="Lapidus A."/>
            <person name="Levasseur A."/>
            <person name="Lindquist E."/>
            <person name="Lipzen A."/>
            <person name="Logrieco A.F."/>
            <person name="MacCabe A."/>
            <person name="Maekelae M.R."/>
            <person name="Malavazi I."/>
            <person name="Melin P."/>
            <person name="Meyer V."/>
            <person name="Mielnichuk N."/>
            <person name="Miskei M."/>
            <person name="Molnar A.P."/>
            <person name="Mule G."/>
            <person name="Ngan C.Y."/>
            <person name="Orejas M."/>
            <person name="Orosz E."/>
            <person name="Ouedraogo J.P."/>
            <person name="Overkamp K.M."/>
            <person name="Park H.-S."/>
            <person name="Perrone G."/>
            <person name="Piumi F."/>
            <person name="Punt P.J."/>
            <person name="Ram A.F."/>
            <person name="Ramon A."/>
            <person name="Rauscher S."/>
            <person name="Record E."/>
            <person name="Riano-Pachon D.M."/>
            <person name="Robert V."/>
            <person name="Roehrig J."/>
            <person name="Ruller R."/>
            <person name="Salamov A."/>
            <person name="Salih N.S."/>
            <person name="Samson R.A."/>
            <person name="Sandor E."/>
            <person name="Sanguinetti M."/>
            <person name="Schuetze T."/>
            <person name="Sepcic K."/>
            <person name="Shelest E."/>
            <person name="Sherlock G."/>
            <person name="Sophianopoulou V."/>
            <person name="Squina F.M."/>
            <person name="Sun H."/>
            <person name="Susca A."/>
            <person name="Todd R.B."/>
            <person name="Tsang A."/>
            <person name="Unkles S.E."/>
            <person name="van de Wiele N."/>
            <person name="van Rossen-Uffink D."/>
            <person name="Oliveira J.V."/>
            <person name="Vesth T.C."/>
            <person name="Visser J."/>
            <person name="Yu J.-H."/>
            <person name="Zhou M."/>
            <person name="Andersen M.R."/>
            <person name="Archer D.B."/>
            <person name="Baker S.E."/>
            <person name="Benoit I."/>
            <person name="Brakhage A.A."/>
            <person name="Braus G.H."/>
            <person name="Fischer R."/>
            <person name="Frisvad J.C."/>
            <person name="Goldman G.H."/>
            <person name="Houbraken J."/>
            <person name="Oakley B."/>
            <person name="Pocsi I."/>
            <person name="Scazzocchio C."/>
            <person name="Seiboth B."/>
            <person name="vanKuyk P.A."/>
            <person name="Wortman J."/>
            <person name="Dyer P.S."/>
            <person name="Grigoriev I.V."/>
        </authorList>
    </citation>
    <scope>NUCLEOTIDE SEQUENCE [LARGE SCALE GENOMIC DNA]</scope>
    <source>
        <strain evidence="3">CBS 101740 / IMI 381727 / IBT 21946</strain>
    </source>
</reference>
<keyword evidence="3" id="KW-1185">Reference proteome</keyword>
<organism evidence="2 3">
    <name type="scientific">Aspergillus brasiliensis (strain CBS 101740 / IMI 381727 / IBT 21946)</name>
    <dbReference type="NCBI Taxonomy" id="767769"/>
    <lineage>
        <taxon>Eukaryota</taxon>
        <taxon>Fungi</taxon>
        <taxon>Dikarya</taxon>
        <taxon>Ascomycota</taxon>
        <taxon>Pezizomycotina</taxon>
        <taxon>Eurotiomycetes</taxon>
        <taxon>Eurotiomycetidae</taxon>
        <taxon>Eurotiales</taxon>
        <taxon>Aspergillaceae</taxon>
        <taxon>Aspergillus</taxon>
        <taxon>Aspergillus subgen. Circumdati</taxon>
    </lineage>
</organism>
<gene>
    <name evidence="2" type="ORF">ASPBRDRAFT_485420</name>
</gene>
<dbReference type="AlphaFoldDB" id="A0A1L9UUH7"/>
<dbReference type="VEuPathDB" id="FungiDB:ASPBRDRAFT_485420"/>
<evidence type="ECO:0000313" key="3">
    <source>
        <dbReference type="Proteomes" id="UP000184499"/>
    </source>
</evidence>
<evidence type="ECO:0000313" key="2">
    <source>
        <dbReference type="EMBL" id="OJJ75393.1"/>
    </source>
</evidence>
<sequence length="134" mass="15300">MFACFLFTKYACLVIIHISGSRAVCHYRKIHSATKRAIRARRQKLSRRQVTNNSNVEGDPLVSTPLMLNARYLHISQTGGQSPLPIGIQRIYHKNHRCTLPRHGYTRMKFNQSDVSRQSKGPVTVNHPFIGKLC</sequence>
<protein>
    <recommendedName>
        <fullName evidence="4">Secreted protein</fullName>
    </recommendedName>
</protein>
<feature type="signal peptide" evidence="1">
    <location>
        <begin position="1"/>
        <end position="23"/>
    </location>
</feature>
<keyword evidence="1" id="KW-0732">Signal</keyword>
<dbReference type="GeneID" id="93578596"/>
<dbReference type="Proteomes" id="UP000184499">
    <property type="component" value="Unassembled WGS sequence"/>
</dbReference>
<evidence type="ECO:0008006" key="4">
    <source>
        <dbReference type="Google" id="ProtNLM"/>
    </source>
</evidence>
<dbReference type="EMBL" id="KV878681">
    <property type="protein sequence ID" value="OJJ75393.1"/>
    <property type="molecule type" value="Genomic_DNA"/>
</dbReference>
<dbReference type="RefSeq" id="XP_067482640.1">
    <property type="nucleotide sequence ID" value="XM_067626108.1"/>
</dbReference>
<name>A0A1L9UUH7_ASPBC</name>
<feature type="chain" id="PRO_5012770003" description="Secreted protein" evidence="1">
    <location>
        <begin position="24"/>
        <end position="134"/>
    </location>
</feature>
<evidence type="ECO:0000256" key="1">
    <source>
        <dbReference type="SAM" id="SignalP"/>
    </source>
</evidence>